<dbReference type="Proteomes" id="UP001500556">
    <property type="component" value="Unassembled WGS sequence"/>
</dbReference>
<evidence type="ECO:0000256" key="1">
    <source>
        <dbReference type="SAM" id="MobiDB-lite"/>
    </source>
</evidence>
<accession>A0ABP8Y2D3</accession>
<evidence type="ECO:0000313" key="4">
    <source>
        <dbReference type="EMBL" id="GAA4718511.1"/>
    </source>
</evidence>
<dbReference type="InterPro" id="IPR011044">
    <property type="entry name" value="Quino_amine_DH_bsu"/>
</dbReference>
<keyword evidence="2" id="KW-1133">Transmembrane helix</keyword>
<proteinExistence type="predicted"/>
<feature type="region of interest" description="Disordered" evidence="1">
    <location>
        <begin position="272"/>
        <end position="322"/>
    </location>
</feature>
<evidence type="ECO:0000256" key="2">
    <source>
        <dbReference type="SAM" id="Phobius"/>
    </source>
</evidence>
<evidence type="ECO:0000313" key="5">
    <source>
        <dbReference type="Proteomes" id="UP001500556"/>
    </source>
</evidence>
<keyword evidence="3" id="KW-0732">Signal</keyword>
<feature type="transmembrane region" description="Helical" evidence="2">
    <location>
        <begin position="328"/>
        <end position="349"/>
    </location>
</feature>
<feature type="compositionally biased region" description="Low complexity" evidence="1">
    <location>
        <begin position="275"/>
        <end position="320"/>
    </location>
</feature>
<reference evidence="5" key="1">
    <citation type="journal article" date="2019" name="Int. J. Syst. Evol. Microbiol.">
        <title>The Global Catalogue of Microorganisms (GCM) 10K type strain sequencing project: providing services to taxonomists for standard genome sequencing and annotation.</title>
        <authorList>
            <consortium name="The Broad Institute Genomics Platform"/>
            <consortium name="The Broad Institute Genome Sequencing Center for Infectious Disease"/>
            <person name="Wu L."/>
            <person name="Ma J."/>
        </authorList>
    </citation>
    <scope>NUCLEOTIDE SEQUENCE [LARGE SCALE GENOMIC DNA]</scope>
    <source>
        <strain evidence="5">JCM 18961</strain>
    </source>
</reference>
<dbReference type="SUPFAM" id="SSF50969">
    <property type="entry name" value="YVTN repeat-like/Quinoprotein amine dehydrogenase"/>
    <property type="match status" value="1"/>
</dbReference>
<keyword evidence="2" id="KW-0812">Transmembrane</keyword>
<dbReference type="RefSeq" id="WP_345502190.1">
    <property type="nucleotide sequence ID" value="NZ_BAABLO010000004.1"/>
</dbReference>
<comment type="caution">
    <text evidence="4">The sequence shown here is derived from an EMBL/GenBank/DDBJ whole genome shotgun (WGS) entry which is preliminary data.</text>
</comment>
<feature type="signal peptide" evidence="3">
    <location>
        <begin position="1"/>
        <end position="30"/>
    </location>
</feature>
<protein>
    <submittedName>
        <fullName evidence="4">Uncharacterized protein</fullName>
    </submittedName>
</protein>
<dbReference type="EMBL" id="BAABLO010000004">
    <property type="protein sequence ID" value="GAA4718511.1"/>
    <property type="molecule type" value="Genomic_DNA"/>
</dbReference>
<evidence type="ECO:0000256" key="3">
    <source>
        <dbReference type="SAM" id="SignalP"/>
    </source>
</evidence>
<name>A0ABP8Y2D3_9MICO</name>
<keyword evidence="2" id="KW-0472">Membrane</keyword>
<gene>
    <name evidence="4" type="ORF">GCM10025782_14660</name>
</gene>
<organism evidence="4 5">
    <name type="scientific">Pedococcus ginsenosidimutans</name>
    <dbReference type="NCBI Taxonomy" id="490570"/>
    <lineage>
        <taxon>Bacteria</taxon>
        <taxon>Bacillati</taxon>
        <taxon>Actinomycetota</taxon>
        <taxon>Actinomycetes</taxon>
        <taxon>Micrococcales</taxon>
        <taxon>Intrasporangiaceae</taxon>
        <taxon>Pedococcus</taxon>
    </lineage>
</organism>
<sequence length="354" mass="36754">MPLPRARPVLAAGLLAAGLLALPWAASRAAADTQRDFPVLDERVTESSGLALSRRHPHTVWTANDSGDGPRLFAVDTRTGRTTGVHTYGAPVRDVEALAVTPQGRVLVGDLGDNTASRSVVRIFWFDEPDLGRTSGRWASWELVYPDGPHDAESLAVDPRTGRVHVVTKGASGAVYVLPPKPSRSGVNRLTRVGPAPAFATDAVFLADGSGLLVRTYTQVVRLDPSTFRAVGSALLPLQRQGETIALAPGGDRLLVGSEGVRSTVRVVDVPPALPATATTPTGPSTTPSTTSTASAGSTSPTATTAPAPGATSGGPRPASLPVSGRQVVWAASSSAALVLLALLTTWLARRAWR</sequence>
<feature type="chain" id="PRO_5046338891" evidence="3">
    <location>
        <begin position="31"/>
        <end position="354"/>
    </location>
</feature>
<keyword evidence="5" id="KW-1185">Reference proteome</keyword>